<protein>
    <recommendedName>
        <fullName evidence="15">Lysosomal Pro-X carboxypeptidase</fullName>
        <ecNumber evidence="14">3.4.16.2</ecNumber>
    </recommendedName>
    <alternativeName>
        <fullName evidence="17">Proline carboxypeptidase</fullName>
    </alternativeName>
    <alternativeName>
        <fullName evidence="16">Prolylcarboxypeptidase</fullName>
    </alternativeName>
</protein>
<evidence type="ECO:0000256" key="16">
    <source>
        <dbReference type="ARBA" id="ARBA00076475"/>
    </source>
</evidence>
<dbReference type="InterPro" id="IPR008758">
    <property type="entry name" value="Peptidase_S28"/>
</dbReference>
<dbReference type="GO" id="GO:0008239">
    <property type="term" value="F:dipeptidyl-peptidase activity"/>
    <property type="evidence" value="ECO:0007669"/>
    <property type="project" value="TreeGrafter"/>
</dbReference>
<evidence type="ECO:0000313" key="20">
    <source>
        <dbReference type="Proteomes" id="UP001347796"/>
    </source>
</evidence>
<keyword evidence="7" id="KW-0378">Hydrolase</keyword>
<evidence type="ECO:0000256" key="9">
    <source>
        <dbReference type="ARBA" id="ARBA00023157"/>
    </source>
</evidence>
<dbReference type="InterPro" id="IPR029058">
    <property type="entry name" value="AB_hydrolase_fold"/>
</dbReference>
<evidence type="ECO:0000256" key="2">
    <source>
        <dbReference type="ARBA" id="ARBA00011079"/>
    </source>
</evidence>
<evidence type="ECO:0000256" key="11">
    <source>
        <dbReference type="ARBA" id="ARBA00023228"/>
    </source>
</evidence>
<name>A0AAN8PKP2_PATCE</name>
<evidence type="ECO:0000256" key="17">
    <source>
        <dbReference type="ARBA" id="ARBA00076608"/>
    </source>
</evidence>
<keyword evidence="20" id="KW-1185">Reference proteome</keyword>
<evidence type="ECO:0000256" key="5">
    <source>
        <dbReference type="ARBA" id="ARBA00022670"/>
    </source>
</evidence>
<keyword evidence="10" id="KW-0325">Glycoprotein</keyword>
<dbReference type="EMBL" id="JAZGQO010000011">
    <property type="protein sequence ID" value="KAK6173591.1"/>
    <property type="molecule type" value="Genomic_DNA"/>
</dbReference>
<evidence type="ECO:0000256" key="18">
    <source>
        <dbReference type="SAM" id="SignalP"/>
    </source>
</evidence>
<keyword evidence="4" id="KW-0121">Carboxypeptidase</keyword>
<comment type="similarity">
    <text evidence="2">Belongs to the peptidase S28 family.</text>
</comment>
<keyword evidence="9" id="KW-1015">Disulfide bond</keyword>
<gene>
    <name evidence="19" type="ORF">SNE40_017012</name>
</gene>
<keyword evidence="8" id="KW-0865">Zymogen</keyword>
<dbReference type="PANTHER" id="PTHR11010">
    <property type="entry name" value="PROTEASE S28 PRO-X CARBOXYPEPTIDASE-RELATED"/>
    <property type="match status" value="1"/>
</dbReference>
<dbReference type="GO" id="GO:0004185">
    <property type="term" value="F:serine-type carboxypeptidase activity"/>
    <property type="evidence" value="ECO:0007669"/>
    <property type="project" value="UniProtKB-EC"/>
</dbReference>
<accession>A0AAN8PKP2</accession>
<keyword evidence="11" id="KW-0458">Lysosome</keyword>
<comment type="subunit">
    <text evidence="3">Homodimer.</text>
</comment>
<dbReference type="GO" id="GO:0043535">
    <property type="term" value="P:regulation of blood vessel endothelial cell migration"/>
    <property type="evidence" value="ECO:0007669"/>
    <property type="project" value="TreeGrafter"/>
</dbReference>
<reference evidence="19 20" key="1">
    <citation type="submission" date="2024-01" db="EMBL/GenBank/DDBJ databases">
        <title>The genome of the rayed Mediterranean limpet Patella caerulea (Linnaeus, 1758).</title>
        <authorList>
            <person name="Anh-Thu Weber A."/>
            <person name="Halstead-Nussloch G."/>
        </authorList>
    </citation>
    <scope>NUCLEOTIDE SEQUENCE [LARGE SCALE GENOMIC DNA]</scope>
    <source>
        <strain evidence="19">AATW-2023a</strain>
        <tissue evidence="19">Whole specimen</tissue>
    </source>
</reference>
<dbReference type="Pfam" id="PF05577">
    <property type="entry name" value="Peptidase_S28"/>
    <property type="match status" value="1"/>
</dbReference>
<dbReference type="Gene3D" id="3.40.50.1820">
    <property type="entry name" value="alpha/beta hydrolase"/>
    <property type="match status" value="1"/>
</dbReference>
<evidence type="ECO:0000256" key="4">
    <source>
        <dbReference type="ARBA" id="ARBA00022645"/>
    </source>
</evidence>
<evidence type="ECO:0000256" key="7">
    <source>
        <dbReference type="ARBA" id="ARBA00022801"/>
    </source>
</evidence>
<dbReference type="GO" id="GO:0006508">
    <property type="term" value="P:proteolysis"/>
    <property type="evidence" value="ECO:0007669"/>
    <property type="project" value="UniProtKB-KW"/>
</dbReference>
<feature type="signal peptide" evidence="18">
    <location>
        <begin position="1"/>
        <end position="23"/>
    </location>
</feature>
<keyword evidence="6 18" id="KW-0732">Signal</keyword>
<evidence type="ECO:0000313" key="19">
    <source>
        <dbReference type="EMBL" id="KAK6173591.1"/>
    </source>
</evidence>
<organism evidence="19 20">
    <name type="scientific">Patella caerulea</name>
    <name type="common">Rayed Mediterranean limpet</name>
    <dbReference type="NCBI Taxonomy" id="87958"/>
    <lineage>
        <taxon>Eukaryota</taxon>
        <taxon>Metazoa</taxon>
        <taxon>Spiralia</taxon>
        <taxon>Lophotrochozoa</taxon>
        <taxon>Mollusca</taxon>
        <taxon>Gastropoda</taxon>
        <taxon>Patellogastropoda</taxon>
        <taxon>Patelloidea</taxon>
        <taxon>Patellidae</taxon>
        <taxon>Patella</taxon>
    </lineage>
</organism>
<evidence type="ECO:0000256" key="1">
    <source>
        <dbReference type="ARBA" id="ARBA00004371"/>
    </source>
</evidence>
<dbReference type="SUPFAM" id="SSF53474">
    <property type="entry name" value="alpha/beta-Hydrolases"/>
    <property type="match status" value="1"/>
</dbReference>
<dbReference type="InterPro" id="IPR042269">
    <property type="entry name" value="Ser_carbopepase_S28_SKS"/>
</dbReference>
<dbReference type="EC" id="3.4.16.2" evidence="14"/>
<evidence type="ECO:0000256" key="15">
    <source>
        <dbReference type="ARBA" id="ARBA00073691"/>
    </source>
</evidence>
<evidence type="ECO:0000256" key="13">
    <source>
        <dbReference type="ARBA" id="ARBA00059701"/>
    </source>
</evidence>
<evidence type="ECO:0000256" key="10">
    <source>
        <dbReference type="ARBA" id="ARBA00023180"/>
    </source>
</evidence>
<comment type="catalytic activity">
    <reaction evidence="12">
        <text>Cleavage of a -Pro-|-Xaa bond to release a C-terminal amino acid.</text>
        <dbReference type="EC" id="3.4.16.2"/>
    </reaction>
</comment>
<dbReference type="GO" id="GO:0003085">
    <property type="term" value="P:negative regulation of systemic arterial blood pressure"/>
    <property type="evidence" value="ECO:0007669"/>
    <property type="project" value="TreeGrafter"/>
</dbReference>
<evidence type="ECO:0000256" key="12">
    <source>
        <dbReference type="ARBA" id="ARBA00052013"/>
    </source>
</evidence>
<sequence>MAAIITRLIFWAVIICLFESILSIKPHQRRLSAYNPAIKNLLPKGYSYQTKYFNQQVDHFGFVNEDTYEQRYLVSDQFWNKNGGPIFFYTGNEGDIAWFCNNTGFVWDTAPEFEAMIVFAEHRFYGESMPYGPESYKDPTKLNFLTSEQALADFATLIEYIKSTTPGASNSRVVAFGGSYGGMLSAWFRIKYPNVVVGALAASAPIWQFHNLTPCLAFDQTVTKTFSYYSDNCVDNIGRVYSTIDNMVKSGGSAALSFLSSTFSLCQPLQANQIDTLEGWLENIWGNLAMVNYPYPASFLEPLPAWPVQEACKPLSTTLQDKLLVRGVAKAVKIYFNSTGTAECLNITQQATGNLGDAGWGYQSCSEMVMPMCSDNTTVFRPIVWNYTDVSESCYKQFKIRPRRDWVITNYWGKSLSAASNIIFSNGQFDPWSSGGVLESLSDSLIAIHIKQGAHHLDLRAANKMDTDAVKAARIQEKKIISQWLQN</sequence>
<dbReference type="PANTHER" id="PTHR11010:SF38">
    <property type="entry name" value="LYSOSOMAL PRO-X CARBOXYPEPTIDASE"/>
    <property type="match status" value="1"/>
</dbReference>
<dbReference type="Gene3D" id="1.20.120.980">
    <property type="entry name" value="Serine carboxypeptidase S28, SKS domain"/>
    <property type="match status" value="1"/>
</dbReference>
<dbReference type="AlphaFoldDB" id="A0AAN8PKP2"/>
<dbReference type="FunFam" id="1.20.120.980:FF:000002">
    <property type="entry name" value="lysosomal Pro-X carboxypeptidase"/>
    <property type="match status" value="1"/>
</dbReference>
<feature type="chain" id="PRO_5043050926" description="Lysosomal Pro-X carboxypeptidase" evidence="18">
    <location>
        <begin position="24"/>
        <end position="487"/>
    </location>
</feature>
<comment type="caution">
    <text evidence="19">The sequence shown here is derived from an EMBL/GenBank/DDBJ whole genome shotgun (WGS) entry which is preliminary data.</text>
</comment>
<evidence type="ECO:0000256" key="14">
    <source>
        <dbReference type="ARBA" id="ARBA00066456"/>
    </source>
</evidence>
<comment type="subcellular location">
    <subcellularLocation>
        <location evidence="1">Lysosome</location>
    </subcellularLocation>
</comment>
<dbReference type="GO" id="GO:0005764">
    <property type="term" value="C:lysosome"/>
    <property type="evidence" value="ECO:0007669"/>
    <property type="project" value="UniProtKB-SubCell"/>
</dbReference>
<comment type="function">
    <text evidence="13">Cleaves C-terminal amino acids linked to proline in peptides such as angiotensin II, III and des-Arg9-bradykinin. This cleavage occurs at acidic pH, but enzymatic activity is retained with some substrates at neutral pH.</text>
</comment>
<dbReference type="Proteomes" id="UP001347796">
    <property type="component" value="Unassembled WGS sequence"/>
</dbReference>
<proteinExistence type="inferred from homology"/>
<evidence type="ECO:0000256" key="8">
    <source>
        <dbReference type="ARBA" id="ARBA00023145"/>
    </source>
</evidence>
<evidence type="ECO:0000256" key="3">
    <source>
        <dbReference type="ARBA" id="ARBA00011738"/>
    </source>
</evidence>
<evidence type="ECO:0000256" key="6">
    <source>
        <dbReference type="ARBA" id="ARBA00022729"/>
    </source>
</evidence>
<keyword evidence="5" id="KW-0645">Protease</keyword>